<proteinExistence type="predicted"/>
<dbReference type="Proteomes" id="UP000290172">
    <property type="component" value="Unassembled WGS sequence"/>
</dbReference>
<accession>A0A4Q0YF49</accession>
<sequence length="86" mass="9950">MSANHSMELLEIKNLLLEQKALLDALFPNKISISFVVERTGLSRQGVRKKLIENYDIEDDFWKENGKIFMTKKVALQMLNINIRGV</sequence>
<name>A0A4Q0YF49_9BACT</name>
<dbReference type="RefSeq" id="WP_128981619.1">
    <property type="nucleotide sequence ID" value="NZ_PDKJ01000008.1"/>
</dbReference>
<protein>
    <submittedName>
        <fullName evidence="1">Uncharacterized protein</fullName>
    </submittedName>
</protein>
<evidence type="ECO:0000313" key="1">
    <source>
        <dbReference type="EMBL" id="RXJ67669.1"/>
    </source>
</evidence>
<dbReference type="AlphaFoldDB" id="A0A4Q0YF49"/>
<gene>
    <name evidence="1" type="ORF">CRV08_09875</name>
</gene>
<organism evidence="1 2">
    <name type="scientific">Halarcobacter ebronensis</name>
    <dbReference type="NCBI Taxonomy" id="1462615"/>
    <lineage>
        <taxon>Bacteria</taxon>
        <taxon>Pseudomonadati</taxon>
        <taxon>Campylobacterota</taxon>
        <taxon>Epsilonproteobacteria</taxon>
        <taxon>Campylobacterales</taxon>
        <taxon>Arcobacteraceae</taxon>
        <taxon>Halarcobacter</taxon>
    </lineage>
</organism>
<reference evidence="1 2" key="1">
    <citation type="submission" date="2017-10" db="EMBL/GenBank/DDBJ databases">
        <title>Genomics of the genus Arcobacter.</title>
        <authorList>
            <person name="Perez-Cataluna A."/>
            <person name="Figueras M.J."/>
        </authorList>
    </citation>
    <scope>NUCLEOTIDE SEQUENCE [LARGE SCALE GENOMIC DNA]</scope>
    <source>
        <strain evidence="1 2">CECT 8993</strain>
    </source>
</reference>
<comment type="caution">
    <text evidence="1">The sequence shown here is derived from an EMBL/GenBank/DDBJ whole genome shotgun (WGS) entry which is preliminary data.</text>
</comment>
<evidence type="ECO:0000313" key="2">
    <source>
        <dbReference type="Proteomes" id="UP000290172"/>
    </source>
</evidence>
<dbReference type="EMBL" id="PDKJ01000008">
    <property type="protein sequence ID" value="RXJ67669.1"/>
    <property type="molecule type" value="Genomic_DNA"/>
</dbReference>